<evidence type="ECO:0000256" key="5">
    <source>
        <dbReference type="SAM" id="MobiDB-lite"/>
    </source>
</evidence>
<gene>
    <name evidence="7" type="ORF">DEBR0S6_06370G</name>
</gene>
<dbReference type="Proteomes" id="UP000478008">
    <property type="component" value="Unassembled WGS sequence"/>
</dbReference>
<keyword evidence="1 4" id="KW-0238">DNA-binding</keyword>
<dbReference type="InterPro" id="IPR001356">
    <property type="entry name" value="HD"/>
</dbReference>
<evidence type="ECO:0000256" key="4">
    <source>
        <dbReference type="PROSITE-ProRule" id="PRU00108"/>
    </source>
</evidence>
<evidence type="ECO:0000313" key="8">
    <source>
        <dbReference type="Proteomes" id="UP000478008"/>
    </source>
</evidence>
<sequence length="243" mass="27777">MTRITTSKNPSMWIENLLKIRNHLHELLLQLIYAPSEIHYESWKAQLENEFKYIQNVESTGQLNSEGKKIISSINMLAESLSLICVERISLKSRYACAILDDQSSEYTDLSSQSENWVTPPATPKESQKQNTYGSCKSNFIVTNGYTKSSQVLSNRVPKKGSAGGFNTGISKRRKGRRLSKPIVSILSHWYEENIDNPYLTNSDIEELRAQTGLQDNQIRNWVSNRRRKKSSAISDEVLKLLY</sequence>
<keyword evidence="3 4" id="KW-0539">Nucleus</keyword>
<organism evidence="7 8">
    <name type="scientific">Dekkera bruxellensis</name>
    <name type="common">Brettanomyces custersii</name>
    <dbReference type="NCBI Taxonomy" id="5007"/>
    <lineage>
        <taxon>Eukaryota</taxon>
        <taxon>Fungi</taxon>
        <taxon>Dikarya</taxon>
        <taxon>Ascomycota</taxon>
        <taxon>Saccharomycotina</taxon>
        <taxon>Pichiomycetes</taxon>
        <taxon>Pichiales</taxon>
        <taxon>Pichiaceae</taxon>
        <taxon>Brettanomyces</taxon>
    </lineage>
</organism>
<protein>
    <submittedName>
        <fullName evidence="7">DEBR0S6_06370g1_1</fullName>
    </submittedName>
</protein>
<feature type="DNA-binding region" description="Homeobox" evidence="4">
    <location>
        <begin position="172"/>
        <end position="234"/>
    </location>
</feature>
<dbReference type="PROSITE" id="PS50071">
    <property type="entry name" value="HOMEOBOX_2"/>
    <property type="match status" value="1"/>
</dbReference>
<accession>A0A3F2XXL4</accession>
<evidence type="ECO:0000256" key="1">
    <source>
        <dbReference type="ARBA" id="ARBA00023125"/>
    </source>
</evidence>
<dbReference type="EMBL" id="CABFWN010000006">
    <property type="protein sequence ID" value="VUG20036.1"/>
    <property type="molecule type" value="Genomic_DNA"/>
</dbReference>
<dbReference type="Pfam" id="PF05920">
    <property type="entry name" value="Homeobox_KN"/>
    <property type="match status" value="1"/>
</dbReference>
<dbReference type="SMART" id="SM00389">
    <property type="entry name" value="HOX"/>
    <property type="match status" value="1"/>
</dbReference>
<evidence type="ECO:0000256" key="2">
    <source>
        <dbReference type="ARBA" id="ARBA00023155"/>
    </source>
</evidence>
<dbReference type="PANTHER" id="PTHR11850">
    <property type="entry name" value="HOMEOBOX PROTEIN TRANSCRIPTION FACTORS"/>
    <property type="match status" value="1"/>
</dbReference>
<dbReference type="GO" id="GO:0003677">
    <property type="term" value="F:DNA binding"/>
    <property type="evidence" value="ECO:0007669"/>
    <property type="project" value="UniProtKB-UniRule"/>
</dbReference>
<evidence type="ECO:0000259" key="6">
    <source>
        <dbReference type="PROSITE" id="PS50071"/>
    </source>
</evidence>
<dbReference type="InterPro" id="IPR009057">
    <property type="entry name" value="Homeodomain-like_sf"/>
</dbReference>
<keyword evidence="8" id="KW-1185">Reference proteome</keyword>
<dbReference type="InterPro" id="IPR008422">
    <property type="entry name" value="KN_HD"/>
</dbReference>
<evidence type="ECO:0000313" key="7">
    <source>
        <dbReference type="EMBL" id="VUG20036.1"/>
    </source>
</evidence>
<dbReference type="GO" id="GO:0006355">
    <property type="term" value="P:regulation of DNA-templated transcription"/>
    <property type="evidence" value="ECO:0007669"/>
    <property type="project" value="InterPro"/>
</dbReference>
<reference evidence="7 8" key="1">
    <citation type="submission" date="2019-07" db="EMBL/GenBank/DDBJ databases">
        <authorList>
            <person name="Friedrich A."/>
            <person name="Schacherer J."/>
        </authorList>
    </citation>
    <scope>NUCLEOTIDE SEQUENCE [LARGE SCALE GENOMIC DNA]</scope>
</reference>
<feature type="domain" description="Homeobox" evidence="6">
    <location>
        <begin position="170"/>
        <end position="233"/>
    </location>
</feature>
<dbReference type="CDD" id="cd00086">
    <property type="entry name" value="homeodomain"/>
    <property type="match status" value="1"/>
</dbReference>
<dbReference type="SUPFAM" id="SSF46689">
    <property type="entry name" value="Homeodomain-like"/>
    <property type="match status" value="1"/>
</dbReference>
<name>A0A3F2XXL4_DEKBR</name>
<comment type="subcellular location">
    <subcellularLocation>
        <location evidence="4">Nucleus</location>
    </subcellularLocation>
</comment>
<proteinExistence type="predicted"/>
<keyword evidence="2 4" id="KW-0371">Homeobox</keyword>
<dbReference type="STRING" id="5007.A0A3F2XXL4"/>
<dbReference type="GO" id="GO:0005634">
    <property type="term" value="C:nucleus"/>
    <property type="evidence" value="ECO:0007669"/>
    <property type="project" value="UniProtKB-SubCell"/>
</dbReference>
<evidence type="ECO:0000256" key="3">
    <source>
        <dbReference type="ARBA" id="ARBA00023242"/>
    </source>
</evidence>
<dbReference type="AlphaFoldDB" id="A0A3F2XXL4"/>
<dbReference type="Gene3D" id="1.10.10.60">
    <property type="entry name" value="Homeodomain-like"/>
    <property type="match status" value="1"/>
</dbReference>
<dbReference type="InterPro" id="IPR050224">
    <property type="entry name" value="TALE_homeobox"/>
</dbReference>
<feature type="region of interest" description="Disordered" evidence="5">
    <location>
        <begin position="110"/>
        <end position="131"/>
    </location>
</feature>